<keyword evidence="14" id="KW-0472">Membrane</keyword>
<dbReference type="CDD" id="cd02440">
    <property type="entry name" value="AdoMet_MTases"/>
    <property type="match status" value="1"/>
</dbReference>
<evidence type="ECO:0000256" key="11">
    <source>
        <dbReference type="ARBA" id="ARBA00040923"/>
    </source>
</evidence>
<dbReference type="InterPro" id="IPR029063">
    <property type="entry name" value="SAM-dependent_MTases_sf"/>
</dbReference>
<keyword evidence="14" id="KW-0812">Transmembrane</keyword>
<evidence type="ECO:0000256" key="7">
    <source>
        <dbReference type="ARBA" id="ARBA00022691"/>
    </source>
</evidence>
<evidence type="ECO:0000256" key="6">
    <source>
        <dbReference type="ARBA" id="ARBA00022679"/>
    </source>
</evidence>
<evidence type="ECO:0000256" key="13">
    <source>
        <dbReference type="SAM" id="MobiDB-lite"/>
    </source>
</evidence>
<dbReference type="PANTHER" id="PTHR11579">
    <property type="entry name" value="PROTEIN-L-ISOASPARTATE O-METHYLTRANSFERASE"/>
    <property type="match status" value="1"/>
</dbReference>
<dbReference type="PANTHER" id="PTHR11579:SF0">
    <property type="entry name" value="PROTEIN-L-ISOASPARTATE(D-ASPARTATE) O-METHYLTRANSFERASE"/>
    <property type="match status" value="1"/>
</dbReference>
<dbReference type="Gene3D" id="3.40.50.150">
    <property type="entry name" value="Vaccinia Virus protein VP39"/>
    <property type="match status" value="1"/>
</dbReference>
<evidence type="ECO:0000256" key="9">
    <source>
        <dbReference type="ARBA" id="ARBA00031350"/>
    </source>
</evidence>
<keyword evidence="7" id="KW-0949">S-adenosyl-L-methionine</keyword>
<feature type="region of interest" description="Disordered" evidence="13">
    <location>
        <begin position="1192"/>
        <end position="1215"/>
    </location>
</feature>
<evidence type="ECO:0000256" key="14">
    <source>
        <dbReference type="SAM" id="Phobius"/>
    </source>
</evidence>
<keyword evidence="14" id="KW-1133">Transmembrane helix</keyword>
<feature type="compositionally biased region" description="Polar residues" evidence="13">
    <location>
        <begin position="110"/>
        <end position="121"/>
    </location>
</feature>
<feature type="compositionally biased region" description="Polar residues" evidence="13">
    <location>
        <begin position="1250"/>
        <end position="1265"/>
    </location>
</feature>
<dbReference type="PROSITE" id="PS01279">
    <property type="entry name" value="PCMT"/>
    <property type="match status" value="1"/>
</dbReference>
<dbReference type="GO" id="GO:0004719">
    <property type="term" value="F:protein-L-isoaspartate (D-aspartate) O-methyltransferase activity"/>
    <property type="evidence" value="ECO:0007669"/>
    <property type="project" value="UniProtKB-EC"/>
</dbReference>
<evidence type="ECO:0000256" key="3">
    <source>
        <dbReference type="ARBA" id="ARBA00011890"/>
    </source>
</evidence>
<evidence type="ECO:0000256" key="10">
    <source>
        <dbReference type="ARBA" id="ARBA00035815"/>
    </source>
</evidence>
<dbReference type="NCBIfam" id="TIGR00080">
    <property type="entry name" value="pimt"/>
    <property type="match status" value="1"/>
</dbReference>
<feature type="compositionally biased region" description="Basic residues" evidence="13">
    <location>
        <begin position="1268"/>
        <end position="1279"/>
    </location>
</feature>
<evidence type="ECO:0000313" key="16">
    <source>
        <dbReference type="WBParaSite" id="maker-uti_cns_0001293-snap-gene-0.11-mRNA-1"/>
    </source>
</evidence>
<sequence>MNSPAKHLWQACNAPGSGIQLRKAYIVVTTEGIKLHLCQRKRTQRTDSDERKFVTPLHRLPCCCIVEDVDPRIFAWVEQTEANETVKEAVTESTPSSVDATAGQEPAAAASSNLYRQANQGKQKRFESHAVSTSRHQPTQISEKTQHQQQQQHQPRFICHAAAFPRPDLAIKMQSLTMHFIATVHRDQQLARARQLRRAAQQPSRRVDMQSHLLMLLSSALRSRSVEQLLPHAGPSQCCFTSCEKPDMSTEFLASSHMSVLAVANIVRQQESRHQVVHGSGLAAVRSQRNWLKAASLAQVIQRGQPVIKHISDRWLTRHWRGGIERQSLRLGLVIHRVQRNHVILTQRVVLGVEFVKSLKGVAIRVNVQHVDVEVSSGQLRWRRLTVGDLKCSNAIYHGEFDRQGWRQIRCAQWVSLRRMVVWMAVVIVRAMLLVLLVLLQLLPVVGPVAVGSGGGSRGRPVHVARGVRKPFFEVRKPFFEVRKPYFEVRKPYFEVRKPYFEVRKPYFEVRKPYFEVRKPYFEVRKPYFEVRKPYFEVRKPYFEVRKPYFEVRKPYFEVRKPYFEVRQPYFEVRQPYFEVRKPYFEVRKPYFEVRKPYFEVRKPYFEVRKPYFELTIFNTQSRKSSAKQTCMWQSTSPLICTRWNGIFLICRPVGSCAAQPAMGAEVAATGSGVGAPTDAVNLAAAISADLPEMTMGPGAAAATASSTAEFFIECASTAGAASGASRGPTPAARSYSNNSRPFKNSRPMPGFGKIAPVAMAWRSSGSSHEQLISRLAKNGILRSPAVEAAMRRVDRANFVLPGTKAYEDSPQGIGYGVTISAPHMHAHALEVLSHQLTKPAARVLDVGSGSGYLTACMAELVAESGGKVVGIDHIESLVRQSVENLRKSPLTSRRLDDGIITMVTGDGRLGYPEAGPYDAIHVGAAANPIPQALIDQLKAGGRLVCPEGPAGGSQSLMQIDKLPDGSVRRESLMGVIYVPLTDKRAQWSKEDLQPTSSFLSCWFSHLRSDKLRQSCLALANRQMSNWLFSMLESVRENTCPSAESTGANLPRASITVTASFCAFGKNRRATRIRTLLASLPVASELCDNLTGELQPQLSSRHLRQVHRKLQGLTSLTSAGGQRMPPHLDRRCSRICIEGFQPERQGLRGCVVVKFSTTSALKMLQVVQRDVLDWNGARDTDSLTQVRLHSSRVGAHGLPNRVAEPPPSHGDRRGQPIEQLLSAGCGFADQLRPVLMGAGAAAACGRRPLSAQTEPPTSQAASDDQSGGHHRCRSRHRSVNHCGSRSVEPRHVGLLCERGYSGGITKRTTGLQAASAALAAALSHSTRTLRRCTVAAKHDFIVAAVFRHRLKSCGSGGRCRRRRHRGAFVPRPKSGVVLSLWIVFETAADLQVVNANEQRIIHEIIALEKVDIGTERA</sequence>
<feature type="region of interest" description="Disordered" evidence="13">
    <location>
        <begin position="721"/>
        <end position="748"/>
    </location>
</feature>
<dbReference type="GO" id="GO:0032259">
    <property type="term" value="P:methylation"/>
    <property type="evidence" value="ECO:0007669"/>
    <property type="project" value="UniProtKB-KW"/>
</dbReference>
<dbReference type="Pfam" id="PF01135">
    <property type="entry name" value="PCMT"/>
    <property type="match status" value="1"/>
</dbReference>
<feature type="compositionally biased region" description="Polar residues" evidence="13">
    <location>
        <begin position="130"/>
        <end position="143"/>
    </location>
</feature>
<name>A0A1I8G9X4_9PLAT</name>
<keyword evidence="6" id="KW-0808">Transferase</keyword>
<evidence type="ECO:0000256" key="5">
    <source>
        <dbReference type="ARBA" id="ARBA00022603"/>
    </source>
</evidence>
<dbReference type="EC" id="2.1.1.77" evidence="3"/>
<dbReference type="InterPro" id="IPR000682">
    <property type="entry name" value="PCMT"/>
</dbReference>
<comment type="catalytic activity">
    <reaction evidence="10">
        <text>[protein]-L-isoaspartate + S-adenosyl-L-methionine = [protein]-L-isoaspartate alpha-methyl ester + S-adenosyl-L-homocysteine</text>
        <dbReference type="Rhea" id="RHEA:12705"/>
        <dbReference type="Rhea" id="RHEA-COMP:12143"/>
        <dbReference type="Rhea" id="RHEA-COMP:12144"/>
        <dbReference type="ChEBI" id="CHEBI:57856"/>
        <dbReference type="ChEBI" id="CHEBI:59789"/>
        <dbReference type="ChEBI" id="CHEBI:90596"/>
        <dbReference type="ChEBI" id="CHEBI:90598"/>
        <dbReference type="EC" id="2.1.1.77"/>
    </reaction>
    <physiologicalReaction direction="left-to-right" evidence="10">
        <dbReference type="Rhea" id="RHEA:12706"/>
    </physiologicalReaction>
</comment>
<evidence type="ECO:0000256" key="8">
    <source>
        <dbReference type="ARBA" id="ARBA00031323"/>
    </source>
</evidence>
<keyword evidence="4" id="KW-0963">Cytoplasm</keyword>
<dbReference type="FunFam" id="3.40.50.150:FF:000027">
    <property type="entry name" value="Protein-L-isoaspartate O-methyltransferase"/>
    <property type="match status" value="1"/>
</dbReference>
<evidence type="ECO:0000256" key="1">
    <source>
        <dbReference type="ARBA" id="ARBA00004496"/>
    </source>
</evidence>
<evidence type="ECO:0000256" key="4">
    <source>
        <dbReference type="ARBA" id="ARBA00022490"/>
    </source>
</evidence>
<evidence type="ECO:0000256" key="12">
    <source>
        <dbReference type="ARBA" id="ARBA00042126"/>
    </source>
</evidence>
<dbReference type="Proteomes" id="UP000095280">
    <property type="component" value="Unplaced"/>
</dbReference>
<feature type="transmembrane region" description="Helical" evidence="14">
    <location>
        <begin position="420"/>
        <end position="443"/>
    </location>
</feature>
<keyword evidence="15" id="KW-1185">Reference proteome</keyword>
<feature type="compositionally biased region" description="Low complexity" evidence="13">
    <location>
        <begin position="721"/>
        <end position="733"/>
    </location>
</feature>
<dbReference type="WBParaSite" id="maker-uti_cns_0001293-snap-gene-0.11-mRNA-1">
    <property type="protein sequence ID" value="maker-uti_cns_0001293-snap-gene-0.11-mRNA-1"/>
    <property type="gene ID" value="maker-uti_cns_0001293-snap-gene-0.11"/>
</dbReference>
<dbReference type="SUPFAM" id="SSF53335">
    <property type="entry name" value="S-adenosyl-L-methionine-dependent methyltransferases"/>
    <property type="match status" value="1"/>
</dbReference>
<feature type="region of interest" description="Disordered" evidence="13">
    <location>
        <begin position="86"/>
        <end position="154"/>
    </location>
</feature>
<keyword evidence="5" id="KW-0489">Methyltransferase</keyword>
<proteinExistence type="inferred from homology"/>
<organism evidence="15 16">
    <name type="scientific">Macrostomum lignano</name>
    <dbReference type="NCBI Taxonomy" id="282301"/>
    <lineage>
        <taxon>Eukaryota</taxon>
        <taxon>Metazoa</taxon>
        <taxon>Spiralia</taxon>
        <taxon>Lophotrochozoa</taxon>
        <taxon>Platyhelminthes</taxon>
        <taxon>Rhabditophora</taxon>
        <taxon>Macrostomorpha</taxon>
        <taxon>Macrostomida</taxon>
        <taxon>Macrostomidae</taxon>
        <taxon>Macrostomum</taxon>
    </lineage>
</organism>
<reference evidence="16" key="1">
    <citation type="submission" date="2016-11" db="UniProtKB">
        <authorList>
            <consortium name="WormBaseParasite"/>
        </authorList>
    </citation>
    <scope>IDENTIFICATION</scope>
</reference>
<comment type="subcellular location">
    <subcellularLocation>
        <location evidence="1">Cytoplasm</location>
    </subcellularLocation>
</comment>
<comment type="similarity">
    <text evidence="2">Belongs to the methyltransferase superfamily. L-isoaspartyl/D-aspartyl protein methyltransferase family.</text>
</comment>
<accession>A0A1I8G9X4</accession>
<dbReference type="GO" id="GO:0005737">
    <property type="term" value="C:cytoplasm"/>
    <property type="evidence" value="ECO:0007669"/>
    <property type="project" value="UniProtKB-SubCell"/>
</dbReference>
<protein>
    <recommendedName>
        <fullName evidence="11">Protein-L-isoaspartate(D-aspartate) O-methyltransferase</fullName>
        <ecNumber evidence="3">2.1.1.77</ecNumber>
    </recommendedName>
    <alternativeName>
        <fullName evidence="9">L-isoaspartyl protein carboxyl methyltransferase</fullName>
    </alternativeName>
    <alternativeName>
        <fullName evidence="12">Protein L-isoaspartyl/D-aspartyl methyltransferase</fullName>
    </alternativeName>
    <alternativeName>
        <fullName evidence="8">Protein-beta-aspartate methyltransferase</fullName>
    </alternativeName>
</protein>
<evidence type="ECO:0000313" key="15">
    <source>
        <dbReference type="Proteomes" id="UP000095280"/>
    </source>
</evidence>
<feature type="region of interest" description="Disordered" evidence="13">
    <location>
        <begin position="1247"/>
        <end position="1284"/>
    </location>
</feature>
<evidence type="ECO:0000256" key="2">
    <source>
        <dbReference type="ARBA" id="ARBA00005369"/>
    </source>
</evidence>